<feature type="chain" id="PRO_5046073762" evidence="1">
    <location>
        <begin position="22"/>
        <end position="108"/>
    </location>
</feature>
<evidence type="ECO:0000256" key="1">
    <source>
        <dbReference type="SAM" id="SignalP"/>
    </source>
</evidence>
<dbReference type="RefSeq" id="WP_248211179.1">
    <property type="nucleotide sequence ID" value="NZ_JALNMH010000016.1"/>
</dbReference>
<proteinExistence type="predicted"/>
<sequence length="108" mass="11808">MRFTLFAAATAILMCATIDSAAARDIGFTVVNKTGSTLDGLYGGPSSRDDWGDNLLGESIENGESVTITISNATVCEFDFRYEVEGKEPYEEYEIDICEIDGEDFVIE</sequence>
<keyword evidence="3" id="KW-1185">Reference proteome</keyword>
<comment type="caution">
    <text evidence="2">The sequence shown here is derived from an EMBL/GenBank/DDBJ whole genome shotgun (WGS) entry which is preliminary data.</text>
</comment>
<evidence type="ECO:0000313" key="2">
    <source>
        <dbReference type="EMBL" id="MCK7595319.1"/>
    </source>
</evidence>
<feature type="signal peptide" evidence="1">
    <location>
        <begin position="1"/>
        <end position="21"/>
    </location>
</feature>
<dbReference type="Proteomes" id="UP001431449">
    <property type="component" value="Unassembled WGS sequence"/>
</dbReference>
<evidence type="ECO:0000313" key="3">
    <source>
        <dbReference type="Proteomes" id="UP001431449"/>
    </source>
</evidence>
<organism evidence="2 3">
    <name type="scientific">Pseudomarimonas salicorniae</name>
    <dbReference type="NCBI Taxonomy" id="2933270"/>
    <lineage>
        <taxon>Bacteria</taxon>
        <taxon>Pseudomonadati</taxon>
        <taxon>Pseudomonadota</taxon>
        <taxon>Gammaproteobacteria</taxon>
        <taxon>Lysobacterales</taxon>
        <taxon>Lysobacteraceae</taxon>
        <taxon>Pseudomarimonas</taxon>
    </lineage>
</organism>
<protein>
    <submittedName>
        <fullName evidence="2">Uncharacterized protein</fullName>
    </submittedName>
</protein>
<keyword evidence="1" id="KW-0732">Signal</keyword>
<accession>A0ABT0GM84</accession>
<name>A0ABT0GM84_9GAMM</name>
<dbReference type="EMBL" id="JALNMH010000016">
    <property type="protein sequence ID" value="MCK7595319.1"/>
    <property type="molecule type" value="Genomic_DNA"/>
</dbReference>
<gene>
    <name evidence="2" type="ORF">M0G41_16795</name>
</gene>
<reference evidence="2" key="1">
    <citation type="submission" date="2022-04" db="EMBL/GenBank/DDBJ databases">
        <title>Lysobacter sp. CAU 1642 isolated from sea sand.</title>
        <authorList>
            <person name="Kim W."/>
        </authorList>
    </citation>
    <scope>NUCLEOTIDE SEQUENCE</scope>
    <source>
        <strain evidence="2">CAU 1642</strain>
    </source>
</reference>